<evidence type="ECO:0000313" key="3">
    <source>
        <dbReference type="EMBL" id="AJY47258.1"/>
    </source>
</evidence>
<dbReference type="GO" id="GO:0008080">
    <property type="term" value="F:N-acetyltransferase activity"/>
    <property type="evidence" value="ECO:0007669"/>
    <property type="project" value="InterPro"/>
</dbReference>
<dbReference type="Gene3D" id="3.40.630.30">
    <property type="match status" value="1"/>
</dbReference>
<accession>A0A0D5LV51</accession>
<keyword evidence="1" id="KW-0808">Transferase</keyword>
<dbReference type="RefSeq" id="WP_045683503.1">
    <property type="nucleotide sequence ID" value="NZ_CP010803.1"/>
</dbReference>
<evidence type="ECO:0000256" key="1">
    <source>
        <dbReference type="ARBA" id="ARBA00022679"/>
    </source>
</evidence>
<dbReference type="PROSITE" id="PS51186">
    <property type="entry name" value="GNAT"/>
    <property type="match status" value="1"/>
</dbReference>
<dbReference type="KEGG" id="mey:TM49_18800"/>
<dbReference type="PATRIC" id="fig|1486262.3.peg.3890"/>
<dbReference type="PANTHER" id="PTHR13947">
    <property type="entry name" value="GNAT FAMILY N-ACETYLTRANSFERASE"/>
    <property type="match status" value="1"/>
</dbReference>
<dbReference type="OrthoDB" id="9803233at2"/>
<sequence>MVRPTIDIESPQQDDLRSLFTELKTSMAHMSSSDVIDYQLTVDVSSPGTTTFVARVDGKAVATGSLVRHGGGVGEVKRLFTEPGYRKHGIGKAVLRHISTLAKSEGLKELVMVTDARLADSIAFSELSGFERTEKVLNHAPSKHSVFFRKALK</sequence>
<feature type="domain" description="N-acetyltransferase" evidence="2">
    <location>
        <begin position="6"/>
        <end position="153"/>
    </location>
</feature>
<dbReference type="CDD" id="cd04301">
    <property type="entry name" value="NAT_SF"/>
    <property type="match status" value="1"/>
</dbReference>
<dbReference type="Pfam" id="PF00583">
    <property type="entry name" value="Acetyltransf_1"/>
    <property type="match status" value="1"/>
</dbReference>
<gene>
    <name evidence="3" type="ORF">TM49_18800</name>
</gene>
<dbReference type="SUPFAM" id="SSF55729">
    <property type="entry name" value="Acyl-CoA N-acyltransferases (Nat)"/>
    <property type="match status" value="1"/>
</dbReference>
<protein>
    <recommendedName>
        <fullName evidence="2">N-acetyltransferase domain-containing protein</fullName>
    </recommendedName>
</protein>
<proteinExistence type="predicted"/>
<dbReference type="InterPro" id="IPR050769">
    <property type="entry name" value="NAT_camello-type"/>
</dbReference>
<name>A0A0D5LV51_MAREN</name>
<dbReference type="Proteomes" id="UP000032611">
    <property type="component" value="Chromosome"/>
</dbReference>
<dbReference type="InterPro" id="IPR000182">
    <property type="entry name" value="GNAT_dom"/>
</dbReference>
<dbReference type="AlphaFoldDB" id="A0A0D5LV51"/>
<dbReference type="STRING" id="1486262.TM49_18800"/>
<evidence type="ECO:0000259" key="2">
    <source>
        <dbReference type="PROSITE" id="PS51186"/>
    </source>
</evidence>
<dbReference type="PANTHER" id="PTHR13947:SF37">
    <property type="entry name" value="LD18367P"/>
    <property type="match status" value="1"/>
</dbReference>
<dbReference type="InterPro" id="IPR016181">
    <property type="entry name" value="Acyl_CoA_acyltransferase"/>
</dbReference>
<reference evidence="3 4" key="1">
    <citation type="journal article" date="2015" name="Genome Announc.">
        <title>Complete genome sequence of Martelella endophytica YC6887, which has antifungal activity associated with a halophyte.</title>
        <authorList>
            <person name="Khan A."/>
            <person name="Khan H."/>
            <person name="Chung E.J."/>
            <person name="Hossain M.T."/>
            <person name="Chung Y.R."/>
        </authorList>
    </citation>
    <scope>NUCLEOTIDE SEQUENCE [LARGE SCALE GENOMIC DNA]</scope>
    <source>
        <strain evidence="3">YC6887</strain>
    </source>
</reference>
<keyword evidence="4" id="KW-1185">Reference proteome</keyword>
<dbReference type="HOGENOM" id="CLU_013985_11_8_5"/>
<evidence type="ECO:0000313" key="4">
    <source>
        <dbReference type="Proteomes" id="UP000032611"/>
    </source>
</evidence>
<dbReference type="EMBL" id="CP010803">
    <property type="protein sequence ID" value="AJY47258.1"/>
    <property type="molecule type" value="Genomic_DNA"/>
</dbReference>
<organism evidence="3 4">
    <name type="scientific">Martelella endophytica</name>
    <dbReference type="NCBI Taxonomy" id="1486262"/>
    <lineage>
        <taxon>Bacteria</taxon>
        <taxon>Pseudomonadati</taxon>
        <taxon>Pseudomonadota</taxon>
        <taxon>Alphaproteobacteria</taxon>
        <taxon>Hyphomicrobiales</taxon>
        <taxon>Aurantimonadaceae</taxon>
        <taxon>Martelella</taxon>
    </lineage>
</organism>